<accession>A0A8G0KZM5</accession>
<proteinExistence type="predicted"/>
<dbReference type="EMBL" id="CP075864">
    <property type="protein sequence ID" value="QYS93021.1"/>
    <property type="molecule type" value="Genomic_DNA"/>
</dbReference>
<name>A0A8G0KZM5_9HYPO</name>
<dbReference type="PANTHER" id="PTHR35391">
    <property type="entry name" value="C2H2-TYPE DOMAIN-CONTAINING PROTEIN-RELATED"/>
    <property type="match status" value="1"/>
</dbReference>
<sequence>MALENAIYDKAKDCLNVFNECIESMTSTPWPQDQLDRFNLWAAHGGIFGSYEKRTSMDWRLRERLELVDMILQLLALLYEYLSAICILADPIAVRAIAAEGDTSSQTQLPSSHVSTSASSSECSFGQAPETSSVVADPIDTMREKVEQALSELFRISAAIRSAGMSYRHTKAANFVEWQDGVNLTQKFREGVELLLQYKKPSPIDYMAKRLIETVCLRQRELAYSRRKRAGRSGKEAKEESFKSHSLASLPPRSTAGYSRQGGSGSTPSRLAHTAIGAFRGKTAHHDAVQSTVYTATYVPTTVFPQTKPMKSLMIRPQWSTIDDSLTNLPLPPEVGKNLEFECPYCGIPLARAIFQGPAWRNHALEDLRPYVCILPDCKTPHALYKNSDSWISHMQTKHKVAKWKCVSSCQSNIRTFQTEAEFLTHTENEHKEDFTTEEMLELANIGRYEINCELGADILPECPICTISFEDHDFLIVYNHIAEELAEYAWISLPESPNADINVSQKASSKSASVDEGRIGQRRESEIEADKMFPWSLWDSDDPETKSDLFQHDADLKLIPDPSDVDVTMLADIRSDIRNARHERLQQEPDPSQNLLREYRDEINPDEDEDVLSLPEVQSWYDEAASNLLERQELDQPQAVEDRLPPPPQENDGEGREVHIHQGFVRGKYDKLNLDKYENMGTSTGNLIEYLETGFHNNPNHQAASYYEELEAKWAKEKRDTIYEDKKSGYNVSVERLLWVDGYEGCPLEGESTISDREMTLVVLKIALASHNPSVKSSFMKASLTFEDTGNKQHQGLNEPRVEAWAPFHSMERQHLLIPYETKMIMSRVIGSASVGREPTKTKKKTQNKTWHKVFNKWHSNPETSPLTGHHNGITWALEQNGLERTLPRSVSS</sequence>
<keyword evidence="3" id="KW-1185">Reference proteome</keyword>
<dbReference type="AlphaFoldDB" id="A0A8G0KZM5"/>
<feature type="region of interest" description="Disordered" evidence="1">
    <location>
        <begin position="105"/>
        <end position="131"/>
    </location>
</feature>
<protein>
    <recommendedName>
        <fullName evidence="4">C2H2-type domain-containing protein</fullName>
    </recommendedName>
</protein>
<evidence type="ECO:0000256" key="1">
    <source>
        <dbReference type="SAM" id="MobiDB-lite"/>
    </source>
</evidence>
<feature type="region of interest" description="Disordered" evidence="1">
    <location>
        <begin position="637"/>
        <end position="657"/>
    </location>
</feature>
<feature type="region of interest" description="Disordered" evidence="1">
    <location>
        <begin position="227"/>
        <end position="271"/>
    </location>
</feature>
<feature type="compositionally biased region" description="Basic and acidic residues" evidence="1">
    <location>
        <begin position="233"/>
        <end position="243"/>
    </location>
</feature>
<evidence type="ECO:0000313" key="3">
    <source>
        <dbReference type="Proteomes" id="UP000826661"/>
    </source>
</evidence>
<gene>
    <name evidence="2" type="ORF">H0G86_000411</name>
</gene>
<feature type="compositionally biased region" description="Low complexity" evidence="1">
    <location>
        <begin position="111"/>
        <end position="124"/>
    </location>
</feature>
<dbReference type="Proteomes" id="UP000826661">
    <property type="component" value="Chromosome I"/>
</dbReference>
<organism evidence="2 3">
    <name type="scientific">Trichoderma simmonsii</name>
    <dbReference type="NCBI Taxonomy" id="1491479"/>
    <lineage>
        <taxon>Eukaryota</taxon>
        <taxon>Fungi</taxon>
        <taxon>Dikarya</taxon>
        <taxon>Ascomycota</taxon>
        <taxon>Pezizomycotina</taxon>
        <taxon>Sordariomycetes</taxon>
        <taxon>Hypocreomycetidae</taxon>
        <taxon>Hypocreales</taxon>
        <taxon>Hypocreaceae</taxon>
        <taxon>Trichoderma</taxon>
    </lineage>
</organism>
<evidence type="ECO:0000313" key="2">
    <source>
        <dbReference type="EMBL" id="QYS93021.1"/>
    </source>
</evidence>
<evidence type="ECO:0008006" key="4">
    <source>
        <dbReference type="Google" id="ProtNLM"/>
    </source>
</evidence>
<dbReference type="PANTHER" id="PTHR35391:SF5">
    <property type="entry name" value="DUF6590 DOMAIN-CONTAINING PROTEIN"/>
    <property type="match status" value="1"/>
</dbReference>
<reference evidence="2 3" key="1">
    <citation type="journal article" date="2021" name="BMC Genomics">
        <title>Telomere-to-telomere genome assembly of asparaginase-producing Trichoderma simmonsii.</title>
        <authorList>
            <person name="Chung D."/>
            <person name="Kwon Y.M."/>
            <person name="Yang Y."/>
        </authorList>
    </citation>
    <scope>NUCLEOTIDE SEQUENCE [LARGE SCALE GENOMIC DNA]</scope>
    <source>
        <strain evidence="2 3">GH-Sj1</strain>
    </source>
</reference>